<feature type="transmembrane region" description="Helical" evidence="9">
    <location>
        <begin position="54"/>
        <end position="72"/>
    </location>
</feature>
<dbReference type="GO" id="GO:0016780">
    <property type="term" value="F:phosphotransferase activity, for other substituted phosphate groups"/>
    <property type="evidence" value="ECO:0007669"/>
    <property type="project" value="TreeGrafter"/>
</dbReference>
<evidence type="ECO:0000256" key="9">
    <source>
        <dbReference type="SAM" id="Phobius"/>
    </source>
</evidence>
<dbReference type="RefSeq" id="WP_105908646.1">
    <property type="nucleotide sequence ID" value="NZ_NXGJ01000002.1"/>
</dbReference>
<keyword evidence="4" id="KW-1003">Cell membrane</keyword>
<organism evidence="11 12">
    <name type="scientific">Aliarcobacter cryaerophilus</name>
    <dbReference type="NCBI Taxonomy" id="28198"/>
    <lineage>
        <taxon>Bacteria</taxon>
        <taxon>Pseudomonadati</taxon>
        <taxon>Campylobacterota</taxon>
        <taxon>Epsilonproteobacteria</taxon>
        <taxon>Campylobacterales</taxon>
        <taxon>Arcobacteraceae</taxon>
        <taxon>Aliarcobacter</taxon>
    </lineage>
</organism>
<dbReference type="Proteomes" id="UP000239065">
    <property type="component" value="Unassembled WGS sequence"/>
</dbReference>
<evidence type="ECO:0000256" key="5">
    <source>
        <dbReference type="ARBA" id="ARBA00022679"/>
    </source>
</evidence>
<evidence type="ECO:0000256" key="8">
    <source>
        <dbReference type="ARBA" id="ARBA00023136"/>
    </source>
</evidence>
<feature type="domain" description="Bacterial sugar transferase" evidence="10">
    <location>
        <begin position="247"/>
        <end position="439"/>
    </location>
</feature>
<evidence type="ECO:0000256" key="3">
    <source>
        <dbReference type="ARBA" id="ARBA00006464"/>
    </source>
</evidence>
<dbReference type="PANTHER" id="PTHR30576">
    <property type="entry name" value="COLANIC BIOSYNTHESIS UDP-GLUCOSE LIPID CARRIER TRANSFERASE"/>
    <property type="match status" value="1"/>
</dbReference>
<feature type="transmembrane region" description="Helical" evidence="9">
    <location>
        <begin position="108"/>
        <end position="127"/>
    </location>
</feature>
<keyword evidence="6 9" id="KW-0812">Transmembrane</keyword>
<protein>
    <submittedName>
        <fullName evidence="11">UDP-phosphate galactose phosphotransferase</fullName>
    </submittedName>
</protein>
<gene>
    <name evidence="11" type="ORF">CJ669_03080</name>
</gene>
<sequence length="445" mass="53078">MKKSINLSNFIYILILVLADLLVLIFSFELVFYFKADILQGFIPEAVDNYKYKFYWIILITLVALFFENIYFVRYDFWSETKRVFKALFISFVVVFSVIILSKISEDYTKNFILLFYALAIFFIPTSKRLLKINLFKIDFFKINVKVVGNSNLVEEIKDEIKNNWYFGFKYDKRKPKLVIIVSKNLEAEKLQKIIKKYSKFIKDIYVIPYMYHLNFSYSSVVDYNNIRISAIHIENRLMNIQSIIIKNIFEKLIVILTLPFALILHIIISILIKIDSFGDILYKQKRLGEKGKIFSCYKYRSMYINGDEILEEYLKNNPEEIEYYSIYHKYKHDPRITRVGKFLRATSLDEFPQFFNILRNDMNLIGPRPYMIGEKSKIAKENEDIILEVKPGITGLWQVSGRNNLSFEKRVELDKWYIQNWSLWMDFIIFIKTIKVVLFKIGAK</sequence>
<dbReference type="EMBL" id="NXGJ01000002">
    <property type="protein sequence ID" value="PRM88630.1"/>
    <property type="molecule type" value="Genomic_DNA"/>
</dbReference>
<feature type="transmembrane region" description="Helical" evidence="9">
    <location>
        <begin position="84"/>
        <end position="102"/>
    </location>
</feature>
<keyword evidence="5 11" id="KW-0808">Transferase</keyword>
<dbReference type="Pfam" id="PF02397">
    <property type="entry name" value="Bac_transf"/>
    <property type="match status" value="1"/>
</dbReference>
<dbReference type="InterPro" id="IPR017475">
    <property type="entry name" value="EPS_sugar_tfrase"/>
</dbReference>
<comment type="caution">
    <text evidence="11">The sequence shown here is derived from an EMBL/GenBank/DDBJ whole genome shotgun (WGS) entry which is preliminary data.</text>
</comment>
<proteinExistence type="inferred from homology"/>
<keyword evidence="8 9" id="KW-0472">Membrane</keyword>
<evidence type="ECO:0000256" key="1">
    <source>
        <dbReference type="ARBA" id="ARBA00004141"/>
    </source>
</evidence>
<reference evidence="11 12" key="1">
    <citation type="submission" date="2017-09" db="EMBL/GenBank/DDBJ databases">
        <title>Reassesment of A. cryaerophilus.</title>
        <authorList>
            <person name="Perez-Cataluna A."/>
            <person name="Collado L."/>
            <person name="Salgado O."/>
            <person name="Lefinanco V."/>
            <person name="Figueras M.J."/>
        </authorList>
    </citation>
    <scope>NUCLEOTIDE SEQUENCE [LARGE SCALE GENOMIC DNA]</scope>
    <source>
        <strain evidence="11 12">LMG 9861</strain>
    </source>
</reference>
<keyword evidence="7 9" id="KW-1133">Transmembrane helix</keyword>
<name>A0A2S9SPX1_9BACT</name>
<feature type="transmembrane region" description="Helical" evidence="9">
    <location>
        <begin position="253"/>
        <end position="273"/>
    </location>
</feature>
<evidence type="ECO:0000256" key="6">
    <source>
        <dbReference type="ARBA" id="ARBA00022692"/>
    </source>
</evidence>
<feature type="transmembrane region" description="Helical" evidence="9">
    <location>
        <begin position="12"/>
        <end position="34"/>
    </location>
</feature>
<dbReference type="PANTHER" id="PTHR30576:SF4">
    <property type="entry name" value="UNDECAPRENYL-PHOSPHATE GALACTOSE PHOSPHOTRANSFERASE"/>
    <property type="match status" value="1"/>
</dbReference>
<evidence type="ECO:0000259" key="10">
    <source>
        <dbReference type="Pfam" id="PF02397"/>
    </source>
</evidence>
<evidence type="ECO:0000313" key="12">
    <source>
        <dbReference type="Proteomes" id="UP000239065"/>
    </source>
</evidence>
<dbReference type="NCBIfam" id="TIGR03025">
    <property type="entry name" value="EPS_sugtrans"/>
    <property type="match status" value="1"/>
</dbReference>
<evidence type="ECO:0000313" key="11">
    <source>
        <dbReference type="EMBL" id="PRM88630.1"/>
    </source>
</evidence>
<dbReference type="InterPro" id="IPR003362">
    <property type="entry name" value="Bact_transf"/>
</dbReference>
<comment type="similarity">
    <text evidence="3">Belongs to the bacterial sugar transferase family.</text>
</comment>
<evidence type="ECO:0000256" key="7">
    <source>
        <dbReference type="ARBA" id="ARBA00022989"/>
    </source>
</evidence>
<dbReference type="AlphaFoldDB" id="A0A2S9SPX1"/>
<accession>A0A2S9SPX1</accession>
<evidence type="ECO:0000256" key="4">
    <source>
        <dbReference type="ARBA" id="ARBA00022475"/>
    </source>
</evidence>
<comment type="subcellular location">
    <subcellularLocation>
        <location evidence="2">Cell membrane</location>
    </subcellularLocation>
    <subcellularLocation>
        <location evidence="1">Membrane</location>
        <topology evidence="1">Multi-pass membrane protein</topology>
    </subcellularLocation>
</comment>
<dbReference type="GO" id="GO:0005886">
    <property type="term" value="C:plasma membrane"/>
    <property type="evidence" value="ECO:0007669"/>
    <property type="project" value="UniProtKB-SubCell"/>
</dbReference>
<evidence type="ECO:0000256" key="2">
    <source>
        <dbReference type="ARBA" id="ARBA00004236"/>
    </source>
</evidence>